<feature type="compositionally biased region" description="Acidic residues" evidence="1">
    <location>
        <begin position="206"/>
        <end position="216"/>
    </location>
</feature>
<gene>
    <name evidence="2" type="ORF">X777_05298</name>
</gene>
<dbReference type="Proteomes" id="UP000053097">
    <property type="component" value="Unassembled WGS sequence"/>
</dbReference>
<evidence type="ECO:0000256" key="1">
    <source>
        <dbReference type="SAM" id="MobiDB-lite"/>
    </source>
</evidence>
<keyword evidence="3" id="KW-1185">Reference proteome</keyword>
<accession>A0A026WGH3</accession>
<organism evidence="2 3">
    <name type="scientific">Ooceraea biroi</name>
    <name type="common">Clonal raider ant</name>
    <name type="synonym">Cerapachys biroi</name>
    <dbReference type="NCBI Taxonomy" id="2015173"/>
    <lineage>
        <taxon>Eukaryota</taxon>
        <taxon>Metazoa</taxon>
        <taxon>Ecdysozoa</taxon>
        <taxon>Arthropoda</taxon>
        <taxon>Hexapoda</taxon>
        <taxon>Insecta</taxon>
        <taxon>Pterygota</taxon>
        <taxon>Neoptera</taxon>
        <taxon>Endopterygota</taxon>
        <taxon>Hymenoptera</taxon>
        <taxon>Apocrita</taxon>
        <taxon>Aculeata</taxon>
        <taxon>Formicoidea</taxon>
        <taxon>Formicidae</taxon>
        <taxon>Dorylinae</taxon>
        <taxon>Ooceraea</taxon>
    </lineage>
</organism>
<feature type="region of interest" description="Disordered" evidence="1">
    <location>
        <begin position="94"/>
        <end position="221"/>
    </location>
</feature>
<evidence type="ECO:0000313" key="2">
    <source>
        <dbReference type="EMBL" id="EZA55120.1"/>
    </source>
</evidence>
<feature type="compositionally biased region" description="Basic and acidic residues" evidence="1">
    <location>
        <begin position="132"/>
        <end position="144"/>
    </location>
</feature>
<reference evidence="2 3" key="1">
    <citation type="journal article" date="2014" name="Curr. Biol.">
        <title>The genome of the clonal raider ant Cerapachys biroi.</title>
        <authorList>
            <person name="Oxley P.R."/>
            <person name="Ji L."/>
            <person name="Fetter-Pruneda I."/>
            <person name="McKenzie S.K."/>
            <person name="Li C."/>
            <person name="Hu H."/>
            <person name="Zhang G."/>
            <person name="Kronauer D.J."/>
        </authorList>
    </citation>
    <scope>NUCLEOTIDE SEQUENCE [LARGE SCALE GENOMIC DNA]</scope>
</reference>
<feature type="compositionally biased region" description="Basic and acidic residues" evidence="1">
    <location>
        <begin position="158"/>
        <end position="205"/>
    </location>
</feature>
<dbReference type="AlphaFoldDB" id="A0A026WGH3"/>
<dbReference type="EMBL" id="KK107226">
    <property type="protein sequence ID" value="EZA55120.1"/>
    <property type="molecule type" value="Genomic_DNA"/>
</dbReference>
<evidence type="ECO:0000313" key="3">
    <source>
        <dbReference type="Proteomes" id="UP000053097"/>
    </source>
</evidence>
<sequence length="311" mass="35114">MFEEKGTWISRSDFDEIDDKQSRFLISDCRENLCFLAFPLFFNSTEGKEYGSKVELPSLRPVSVPCYSCPRRRSFLHFHDTRLQKAETGAVFWNNAGTEDDKGVGRRKDSTPGERNEKERQVETGAETVAPRNEDKNRKAEYWRQQKTRGGGLGGGGRENRRERKDKSEIKREVGSEAPEGNKDSRALGQSEMERGERKERRDQREDSDEGVEANGEEGLCPSVCPSVRPSVCRSVGRLVGRSAGARVSHLHRNKLVGTIGSSVHSEHCKHGATVFPWTNRKPLQYALLTLSTRGEGPIIDPTRYPLYVVQ</sequence>
<protein>
    <submittedName>
        <fullName evidence="2">Uncharacterized protein</fullName>
    </submittedName>
</protein>
<name>A0A026WGH3_OOCBI</name>
<proteinExistence type="predicted"/>
<feature type="compositionally biased region" description="Basic and acidic residues" evidence="1">
    <location>
        <begin position="99"/>
        <end position="122"/>
    </location>
</feature>